<feature type="compositionally biased region" description="Polar residues" evidence="1">
    <location>
        <begin position="29"/>
        <end position="45"/>
    </location>
</feature>
<protein>
    <submittedName>
        <fullName evidence="2">Uncharacterized protein</fullName>
    </submittedName>
</protein>
<feature type="non-terminal residue" evidence="2">
    <location>
        <position position="1"/>
    </location>
</feature>
<feature type="region of interest" description="Disordered" evidence="1">
    <location>
        <begin position="1"/>
        <end position="47"/>
    </location>
</feature>
<dbReference type="Proteomes" id="UP000824890">
    <property type="component" value="Unassembled WGS sequence"/>
</dbReference>
<dbReference type="EMBL" id="JAGKQM010000012">
    <property type="protein sequence ID" value="KAH0898983.1"/>
    <property type="molecule type" value="Genomic_DNA"/>
</dbReference>
<evidence type="ECO:0000313" key="3">
    <source>
        <dbReference type="Proteomes" id="UP000824890"/>
    </source>
</evidence>
<organism evidence="2 3">
    <name type="scientific">Brassica napus</name>
    <name type="common">Rape</name>
    <dbReference type="NCBI Taxonomy" id="3708"/>
    <lineage>
        <taxon>Eukaryota</taxon>
        <taxon>Viridiplantae</taxon>
        <taxon>Streptophyta</taxon>
        <taxon>Embryophyta</taxon>
        <taxon>Tracheophyta</taxon>
        <taxon>Spermatophyta</taxon>
        <taxon>Magnoliopsida</taxon>
        <taxon>eudicotyledons</taxon>
        <taxon>Gunneridae</taxon>
        <taxon>Pentapetalae</taxon>
        <taxon>rosids</taxon>
        <taxon>malvids</taxon>
        <taxon>Brassicales</taxon>
        <taxon>Brassicaceae</taxon>
        <taxon>Brassiceae</taxon>
        <taxon>Brassica</taxon>
    </lineage>
</organism>
<sequence>SSNTSCGEPRALLRSPELEGKARRALQPTGVQSAEKPSQLESENLTFRDENQALDTAKTSSSVPGTELPSKKWKTFDKENLPYFRIWKTHILIILSNPYEIHTNSSGLPACPSFRGTLKEPTQKSPNSLALEGRE</sequence>
<evidence type="ECO:0000256" key="1">
    <source>
        <dbReference type="SAM" id="MobiDB-lite"/>
    </source>
</evidence>
<evidence type="ECO:0000313" key="2">
    <source>
        <dbReference type="EMBL" id="KAH0898983.1"/>
    </source>
</evidence>
<keyword evidence="3" id="KW-1185">Reference proteome</keyword>
<name>A0ABQ8B2L4_BRANA</name>
<feature type="region of interest" description="Disordered" evidence="1">
    <location>
        <begin position="112"/>
        <end position="135"/>
    </location>
</feature>
<comment type="caution">
    <text evidence="2">The sequence shown here is derived from an EMBL/GenBank/DDBJ whole genome shotgun (WGS) entry which is preliminary data.</text>
</comment>
<accession>A0ABQ8B2L4</accession>
<reference evidence="2 3" key="1">
    <citation type="submission" date="2021-05" db="EMBL/GenBank/DDBJ databases">
        <title>Genome Assembly of Synthetic Allotetraploid Brassica napus Reveals Homoeologous Exchanges between Subgenomes.</title>
        <authorList>
            <person name="Davis J.T."/>
        </authorList>
    </citation>
    <scope>NUCLEOTIDE SEQUENCE [LARGE SCALE GENOMIC DNA]</scope>
    <source>
        <strain evidence="3">cv. Da-Ae</strain>
        <tissue evidence="2">Seedling</tissue>
    </source>
</reference>
<proteinExistence type="predicted"/>
<gene>
    <name evidence="2" type="ORF">HID58_048551</name>
</gene>